<sequence precursor="true">MKRFFLVAAAAALFTASSASVSSADNTAVSVLNAETTSQAATEVVVESAPVTQTRRVYRSRPTNVFQNLMELERRKNAWLRRTFLGR</sequence>
<feature type="signal peptide" evidence="1">
    <location>
        <begin position="1"/>
        <end position="24"/>
    </location>
</feature>
<feature type="chain" id="PRO_5021768114" description="RxLR effector protein" evidence="1">
    <location>
        <begin position="25"/>
        <end position="87"/>
    </location>
</feature>
<keyword evidence="3" id="KW-1185">Reference proteome</keyword>
<accession>A0A517SVC7</accession>
<evidence type="ECO:0008006" key="4">
    <source>
        <dbReference type="Google" id="ProtNLM"/>
    </source>
</evidence>
<reference evidence="2 3" key="1">
    <citation type="submission" date="2019-02" db="EMBL/GenBank/DDBJ databases">
        <title>Deep-cultivation of Planctomycetes and their phenomic and genomic characterization uncovers novel biology.</title>
        <authorList>
            <person name="Wiegand S."/>
            <person name="Jogler M."/>
            <person name="Boedeker C."/>
            <person name="Pinto D."/>
            <person name="Vollmers J."/>
            <person name="Rivas-Marin E."/>
            <person name="Kohn T."/>
            <person name="Peeters S.H."/>
            <person name="Heuer A."/>
            <person name="Rast P."/>
            <person name="Oberbeckmann S."/>
            <person name="Bunk B."/>
            <person name="Jeske O."/>
            <person name="Meyerdierks A."/>
            <person name="Storesund J.E."/>
            <person name="Kallscheuer N."/>
            <person name="Luecker S."/>
            <person name="Lage O.M."/>
            <person name="Pohl T."/>
            <person name="Merkel B.J."/>
            <person name="Hornburger P."/>
            <person name="Mueller R.-W."/>
            <person name="Bruemmer F."/>
            <person name="Labrenz M."/>
            <person name="Spormann A.M."/>
            <person name="Op den Camp H."/>
            <person name="Overmann J."/>
            <person name="Amann R."/>
            <person name="Jetten M.S.M."/>
            <person name="Mascher T."/>
            <person name="Medema M.H."/>
            <person name="Devos D.P."/>
            <person name="Kaster A.-K."/>
            <person name="Ovreas L."/>
            <person name="Rohde M."/>
            <person name="Galperin M.Y."/>
            <person name="Jogler C."/>
        </authorList>
    </citation>
    <scope>NUCLEOTIDE SEQUENCE [LARGE SCALE GENOMIC DNA]</scope>
    <source>
        <strain evidence="2 3">SV_7m_r</strain>
    </source>
</reference>
<dbReference type="Proteomes" id="UP000315003">
    <property type="component" value="Chromosome"/>
</dbReference>
<proteinExistence type="predicted"/>
<organism evidence="2 3">
    <name type="scientific">Stieleria bergensis</name>
    <dbReference type="NCBI Taxonomy" id="2528025"/>
    <lineage>
        <taxon>Bacteria</taxon>
        <taxon>Pseudomonadati</taxon>
        <taxon>Planctomycetota</taxon>
        <taxon>Planctomycetia</taxon>
        <taxon>Pirellulales</taxon>
        <taxon>Pirellulaceae</taxon>
        <taxon>Stieleria</taxon>
    </lineage>
</organism>
<protein>
    <recommendedName>
        <fullName evidence="4">RxLR effector protein</fullName>
    </recommendedName>
</protein>
<gene>
    <name evidence="2" type="ORF">SV7mr_26010</name>
</gene>
<keyword evidence="1" id="KW-0732">Signal</keyword>
<dbReference type="AlphaFoldDB" id="A0A517SVC7"/>
<evidence type="ECO:0000313" key="2">
    <source>
        <dbReference type="EMBL" id="QDT60084.1"/>
    </source>
</evidence>
<evidence type="ECO:0000256" key="1">
    <source>
        <dbReference type="SAM" id="SignalP"/>
    </source>
</evidence>
<dbReference type="EMBL" id="CP036272">
    <property type="protein sequence ID" value="QDT60084.1"/>
    <property type="molecule type" value="Genomic_DNA"/>
</dbReference>
<evidence type="ECO:0000313" key="3">
    <source>
        <dbReference type="Proteomes" id="UP000315003"/>
    </source>
</evidence>
<name>A0A517SVC7_9BACT</name>